<name>A0ABY4RTF9_9BACL</name>
<dbReference type="RefSeq" id="WP_249860406.1">
    <property type="nucleotide sequence ID" value="NZ_CP027059.1"/>
</dbReference>
<sequence length="122" mass="13799">MDIRVDRQGDSKVAVVISKDVLIKDTQDALDLMSTVSYTEQCDKMVIEKGCITETFFDLSTKLAGEILQKYTQYQFKIAIIGDFSGYKSKSLKDFIYECNQGKQVFFLPDEAAGLQALHRLP</sequence>
<dbReference type="Proteomes" id="UP001057134">
    <property type="component" value="Chromosome"/>
</dbReference>
<evidence type="ECO:0000313" key="3">
    <source>
        <dbReference type="Proteomes" id="UP001057134"/>
    </source>
</evidence>
<gene>
    <name evidence="2" type="ORF">SK3146_03914</name>
</gene>
<proteinExistence type="predicted"/>
<organism evidence="2 3">
    <name type="scientific">Paenibacillus konkukensis</name>
    <dbReference type="NCBI Taxonomy" id="2020716"/>
    <lineage>
        <taxon>Bacteria</taxon>
        <taxon>Bacillati</taxon>
        <taxon>Bacillota</taxon>
        <taxon>Bacilli</taxon>
        <taxon>Bacillales</taxon>
        <taxon>Paenibacillaceae</taxon>
        <taxon>Paenibacillus</taxon>
    </lineage>
</organism>
<accession>A0ABY4RTF9</accession>
<reference evidence="2" key="2">
    <citation type="journal article" date="2021" name="J Anim Sci Technol">
        <title>Complete genome sequence of Paenibacillus konkukensis sp. nov. SK3146 as a potential probiotic strain.</title>
        <authorList>
            <person name="Jung H.I."/>
            <person name="Park S."/>
            <person name="Niu K.M."/>
            <person name="Lee S.W."/>
            <person name="Kothari D."/>
            <person name="Yi K.J."/>
            <person name="Kim S.K."/>
        </authorList>
    </citation>
    <scope>NUCLEOTIDE SEQUENCE</scope>
    <source>
        <strain evidence="2">SK3146</strain>
    </source>
</reference>
<protein>
    <recommendedName>
        <fullName evidence="1">DUF4180 domain-containing protein</fullName>
    </recommendedName>
</protein>
<dbReference type="EMBL" id="CP027059">
    <property type="protein sequence ID" value="UQZ84659.1"/>
    <property type="molecule type" value="Genomic_DNA"/>
</dbReference>
<evidence type="ECO:0000313" key="2">
    <source>
        <dbReference type="EMBL" id="UQZ84659.1"/>
    </source>
</evidence>
<evidence type="ECO:0000259" key="1">
    <source>
        <dbReference type="Pfam" id="PF13788"/>
    </source>
</evidence>
<feature type="domain" description="DUF4180" evidence="1">
    <location>
        <begin position="10"/>
        <end position="113"/>
    </location>
</feature>
<keyword evidence="3" id="KW-1185">Reference proteome</keyword>
<dbReference type="Pfam" id="PF13788">
    <property type="entry name" value="DUF4180"/>
    <property type="match status" value="1"/>
</dbReference>
<dbReference type="InterPro" id="IPR025438">
    <property type="entry name" value="DUF4180"/>
</dbReference>
<reference evidence="2" key="1">
    <citation type="submission" date="2018-02" db="EMBL/GenBank/DDBJ databases">
        <authorList>
            <person name="Kim S.-K."/>
            <person name="Jung H.-I."/>
            <person name="Lee S.-W."/>
        </authorList>
    </citation>
    <scope>NUCLEOTIDE SEQUENCE</scope>
    <source>
        <strain evidence="2">SK3146</strain>
    </source>
</reference>